<comment type="cofactor">
    <cofactor evidence="1">
        <name>pyridoxal 5'-phosphate</name>
        <dbReference type="ChEBI" id="CHEBI:597326"/>
    </cofactor>
</comment>
<sequence>MATINTNYQKLASGYLFPEIARRTSIWQKAHPGVPVLRLGIGNTTEALPEAVCSAMKEKIDSLSDRSTYTGYGDEQGDTYLREALVAYYKRYGVELESTEFFVSDGAKSDAANIQDLFGENNIVAIQDPAYPVYVDSNVVGGRTGRFNKEKGCYDGFVYLASTEENGFIPEPPKQKVDLIYLCSPNNPTGAVATYDQLKAFVDYAREHKSVIIFDSAYSEYITEAGYPRSIYEVEGAKECAIEINSFSKFSGFTGVRLGWTIVPKALCCEDAPPAVLNAMWNRRQCTFFNGASNIAQKGGYAALSGEGYEQSRALVAYYLENARIIREGLSKVGLTVYGGVNSPYIWAKTPKGMESWDFFDLLLDTCHVVVTPGSGFGPAGRSYVRVSSYGHREQVVQAMQMIEENLKI</sequence>
<accession>A0A644XPJ0</accession>
<dbReference type="PANTHER" id="PTHR43144">
    <property type="entry name" value="AMINOTRANSFERASE"/>
    <property type="match status" value="1"/>
</dbReference>
<dbReference type="InterPro" id="IPR015424">
    <property type="entry name" value="PyrdxlP-dep_Trfase"/>
</dbReference>
<dbReference type="InterPro" id="IPR015422">
    <property type="entry name" value="PyrdxlP-dep_Trfase_small"/>
</dbReference>
<evidence type="ECO:0000313" key="6">
    <source>
        <dbReference type="EMBL" id="MPM18116.1"/>
    </source>
</evidence>
<evidence type="ECO:0000256" key="2">
    <source>
        <dbReference type="ARBA" id="ARBA00022576"/>
    </source>
</evidence>
<dbReference type="FunFam" id="3.40.640.10:FF:000099">
    <property type="entry name" value="LL-diaminopimelate aminotransferase, chloroplastic"/>
    <property type="match status" value="1"/>
</dbReference>
<reference evidence="6" key="1">
    <citation type="submission" date="2019-08" db="EMBL/GenBank/DDBJ databases">
        <authorList>
            <person name="Kucharzyk K."/>
            <person name="Murdoch R.W."/>
            <person name="Higgins S."/>
            <person name="Loffler F."/>
        </authorList>
    </citation>
    <scope>NUCLEOTIDE SEQUENCE</scope>
</reference>
<evidence type="ECO:0000256" key="1">
    <source>
        <dbReference type="ARBA" id="ARBA00001933"/>
    </source>
</evidence>
<dbReference type="Pfam" id="PF00155">
    <property type="entry name" value="Aminotran_1_2"/>
    <property type="match status" value="1"/>
</dbReference>
<dbReference type="EC" id="2.6.1.83" evidence="6"/>
<keyword evidence="4" id="KW-0663">Pyridoxal phosphate</keyword>
<keyword evidence="2 6" id="KW-0032">Aminotransferase</keyword>
<feature type="domain" description="Aminotransferase class I/classII large" evidence="5">
    <location>
        <begin position="36"/>
        <end position="400"/>
    </location>
</feature>
<dbReference type="GO" id="GO:0030170">
    <property type="term" value="F:pyridoxal phosphate binding"/>
    <property type="evidence" value="ECO:0007669"/>
    <property type="project" value="InterPro"/>
</dbReference>
<evidence type="ECO:0000256" key="3">
    <source>
        <dbReference type="ARBA" id="ARBA00022679"/>
    </source>
</evidence>
<gene>
    <name evidence="6" type="primary">dapL_23</name>
    <name evidence="6" type="ORF">SDC9_64522</name>
</gene>
<evidence type="ECO:0000256" key="4">
    <source>
        <dbReference type="ARBA" id="ARBA00022898"/>
    </source>
</evidence>
<dbReference type="EMBL" id="VSSQ01002922">
    <property type="protein sequence ID" value="MPM18116.1"/>
    <property type="molecule type" value="Genomic_DNA"/>
</dbReference>
<dbReference type="Gene3D" id="3.40.640.10">
    <property type="entry name" value="Type I PLP-dependent aspartate aminotransferase-like (Major domain)"/>
    <property type="match status" value="1"/>
</dbReference>
<dbReference type="AlphaFoldDB" id="A0A644XPJ0"/>
<dbReference type="HAMAP" id="MF_01642">
    <property type="entry name" value="DapL_aminotrans_1"/>
    <property type="match status" value="1"/>
</dbReference>
<dbReference type="SUPFAM" id="SSF53383">
    <property type="entry name" value="PLP-dependent transferases"/>
    <property type="match status" value="1"/>
</dbReference>
<dbReference type="CDD" id="cd00609">
    <property type="entry name" value="AAT_like"/>
    <property type="match status" value="1"/>
</dbReference>
<proteinExistence type="inferred from homology"/>
<name>A0A644XPJ0_9ZZZZ</name>
<dbReference type="InterPro" id="IPR019942">
    <property type="entry name" value="DapL/ALD1"/>
</dbReference>
<evidence type="ECO:0000259" key="5">
    <source>
        <dbReference type="Pfam" id="PF00155"/>
    </source>
</evidence>
<keyword evidence="3 6" id="KW-0808">Transferase</keyword>
<organism evidence="6">
    <name type="scientific">bioreactor metagenome</name>
    <dbReference type="NCBI Taxonomy" id="1076179"/>
    <lineage>
        <taxon>unclassified sequences</taxon>
        <taxon>metagenomes</taxon>
        <taxon>ecological metagenomes</taxon>
    </lineage>
</organism>
<dbReference type="NCBIfam" id="TIGR03542">
    <property type="entry name" value="DAPAT_plant"/>
    <property type="match status" value="1"/>
</dbReference>
<protein>
    <submittedName>
        <fullName evidence="6">LL-diaminopimelate aminotransferase</fullName>
        <ecNumber evidence="6">2.6.1.83</ecNumber>
    </submittedName>
</protein>
<dbReference type="Gene3D" id="3.90.1150.10">
    <property type="entry name" value="Aspartate Aminotransferase, domain 1"/>
    <property type="match status" value="1"/>
</dbReference>
<dbReference type="InterPro" id="IPR015421">
    <property type="entry name" value="PyrdxlP-dep_Trfase_major"/>
</dbReference>
<dbReference type="GO" id="GO:0010285">
    <property type="term" value="F:L,L-diaminopimelate aminotransferase activity"/>
    <property type="evidence" value="ECO:0007669"/>
    <property type="project" value="UniProtKB-EC"/>
</dbReference>
<dbReference type="InterPro" id="IPR004839">
    <property type="entry name" value="Aminotransferase_I/II_large"/>
</dbReference>
<comment type="caution">
    <text evidence="6">The sequence shown here is derived from an EMBL/GenBank/DDBJ whole genome shotgun (WGS) entry which is preliminary data.</text>
</comment>